<dbReference type="AlphaFoldDB" id="A0A1E3QBV8"/>
<dbReference type="CDD" id="cd18090">
    <property type="entry name" value="Arginine_MT_Sfm1"/>
    <property type="match status" value="1"/>
</dbReference>
<dbReference type="EMBL" id="KV454291">
    <property type="protein sequence ID" value="ODQ74964.1"/>
    <property type="molecule type" value="Genomic_DNA"/>
</dbReference>
<dbReference type="STRING" id="675824.A0A1E3QBV8"/>
<sequence>MAPQKKNYVVEHMEDGISPWVLLEYLAISDDVGGSAQFYLTSLMPSLKRSLPPQLADPEVATTTSTDVIELPGVRELAGQGRVCLLDPGATKDLAPQDAQVFDWFVFGGILGDHPPRDRTGELRKYGFEGRRLGPKQMTTDTAIRVVKMVVEDQIPLDRIEYVDFPELRWNKHESTEMPFRYVKDGQTGEPIMPEGMRELIRQDSNRGFDDLV</sequence>
<dbReference type="PANTHER" id="PTHR35517">
    <property type="entry name" value="PROTEIN ARGININE N-METHYLTRANSFERASE SFM1"/>
    <property type="match status" value="1"/>
</dbReference>
<accession>A0A1E3QBV8</accession>
<reference evidence="1 2" key="1">
    <citation type="journal article" date="2016" name="Proc. Natl. Acad. Sci. U.S.A.">
        <title>Comparative genomics of biotechnologically important yeasts.</title>
        <authorList>
            <person name="Riley R."/>
            <person name="Haridas S."/>
            <person name="Wolfe K.H."/>
            <person name="Lopes M.R."/>
            <person name="Hittinger C.T."/>
            <person name="Goeker M."/>
            <person name="Salamov A.A."/>
            <person name="Wisecaver J.H."/>
            <person name="Long T.M."/>
            <person name="Calvey C.H."/>
            <person name="Aerts A.L."/>
            <person name="Barry K.W."/>
            <person name="Choi C."/>
            <person name="Clum A."/>
            <person name="Coughlan A.Y."/>
            <person name="Deshpande S."/>
            <person name="Douglass A.P."/>
            <person name="Hanson S.J."/>
            <person name="Klenk H.-P."/>
            <person name="LaButti K.M."/>
            <person name="Lapidus A."/>
            <person name="Lindquist E.A."/>
            <person name="Lipzen A.M."/>
            <person name="Meier-Kolthoff J.P."/>
            <person name="Ohm R.A."/>
            <person name="Otillar R.P."/>
            <person name="Pangilinan J.L."/>
            <person name="Peng Y."/>
            <person name="Rokas A."/>
            <person name="Rosa C.A."/>
            <person name="Scheuner C."/>
            <person name="Sibirny A.A."/>
            <person name="Slot J.C."/>
            <person name="Stielow J.B."/>
            <person name="Sun H."/>
            <person name="Kurtzman C.P."/>
            <person name="Blackwell M."/>
            <person name="Grigoriev I.V."/>
            <person name="Jeffries T.W."/>
        </authorList>
    </citation>
    <scope>NUCLEOTIDE SEQUENCE [LARGE SCALE GENOMIC DNA]</scope>
    <source>
        <strain evidence="1 2">NRRL Y-11557</strain>
    </source>
</reference>
<protein>
    <submittedName>
        <fullName evidence="1">Uncharacterized protein</fullName>
    </submittedName>
</protein>
<organism evidence="1 2">
    <name type="scientific">Lipomyces starkeyi NRRL Y-11557</name>
    <dbReference type="NCBI Taxonomy" id="675824"/>
    <lineage>
        <taxon>Eukaryota</taxon>
        <taxon>Fungi</taxon>
        <taxon>Dikarya</taxon>
        <taxon>Ascomycota</taxon>
        <taxon>Saccharomycotina</taxon>
        <taxon>Lipomycetes</taxon>
        <taxon>Lipomycetales</taxon>
        <taxon>Lipomycetaceae</taxon>
        <taxon>Lipomyces</taxon>
    </lineage>
</organism>
<dbReference type="Proteomes" id="UP000094385">
    <property type="component" value="Unassembled WGS sequence"/>
</dbReference>
<dbReference type="Pfam" id="PF04252">
    <property type="entry name" value="SFM1-like"/>
    <property type="match status" value="1"/>
</dbReference>
<proteinExistence type="predicted"/>
<dbReference type="OrthoDB" id="373498at2759"/>
<dbReference type="InterPro" id="IPR007364">
    <property type="entry name" value="SFM1-like"/>
</dbReference>
<dbReference type="GO" id="GO:0035241">
    <property type="term" value="F:protein-arginine omega-N monomethyltransferase activity"/>
    <property type="evidence" value="ECO:0007669"/>
    <property type="project" value="TreeGrafter"/>
</dbReference>
<keyword evidence="2" id="KW-1185">Reference proteome</keyword>
<gene>
    <name evidence="1" type="ORF">LIPSTDRAFT_69108</name>
</gene>
<evidence type="ECO:0000313" key="1">
    <source>
        <dbReference type="EMBL" id="ODQ74964.1"/>
    </source>
</evidence>
<name>A0A1E3QBV8_LIPST</name>
<evidence type="ECO:0000313" key="2">
    <source>
        <dbReference type="Proteomes" id="UP000094385"/>
    </source>
</evidence>
<dbReference type="PANTHER" id="PTHR35517:SF1">
    <property type="entry name" value="PROTEIN ARGININE N-METHYLTRANSFERASE SFM1"/>
    <property type="match status" value="1"/>
</dbReference>